<dbReference type="InterPro" id="IPR049278">
    <property type="entry name" value="MS_channel_C"/>
</dbReference>
<protein>
    <submittedName>
        <fullName evidence="10">Mechanosensitive ion channel</fullName>
    </submittedName>
</protein>
<comment type="similarity">
    <text evidence="2">Belongs to the MscS (TC 1.A.23) family.</text>
</comment>
<reference evidence="10 11" key="2">
    <citation type="journal article" date="2016" name="Genome Announc.">
        <title>Complete Genome Sequences of the Obligate Symbionts 'Candidatus Sulcia muelleri' and 'Ca. Nasuia deltocephalinicola' from the Pestiferous Leafhopper Macrosteles quadripunctulatus (Hemiptera: Cicadellidae).</title>
        <authorList>
            <person name="Bennett G.M."/>
            <person name="Abba S."/>
            <person name="Kube M."/>
            <person name="Marzachi C."/>
        </authorList>
    </citation>
    <scope>NUCLEOTIDE SEQUENCE [LARGE SCALE GENOMIC DNA]</scope>
    <source>
        <strain evidence="10 11">PUNC</strain>
    </source>
</reference>
<gene>
    <name evidence="10" type="ORF">ASU29_065</name>
</gene>
<dbReference type="OrthoDB" id="9809206at2"/>
<evidence type="ECO:0000259" key="9">
    <source>
        <dbReference type="Pfam" id="PF21082"/>
    </source>
</evidence>
<feature type="domain" description="Mechanosensitive ion channel MscS C-terminal" evidence="9">
    <location>
        <begin position="261"/>
        <end position="344"/>
    </location>
</feature>
<dbReference type="Proteomes" id="UP000055684">
    <property type="component" value="Chromosome"/>
</dbReference>
<evidence type="ECO:0000256" key="7">
    <source>
        <dbReference type="SAM" id="Phobius"/>
    </source>
</evidence>
<dbReference type="Pfam" id="PF00924">
    <property type="entry name" value="MS_channel_2nd"/>
    <property type="match status" value="1"/>
</dbReference>
<organism evidence="10 11">
    <name type="scientific">Candidatus Nasuia deltocephalincola</name>
    <dbReference type="NCBI Taxonomy" id="1160784"/>
    <lineage>
        <taxon>Bacteria</taxon>
        <taxon>Pseudomonadati</taxon>
        <taxon>Pseudomonadota</taxon>
        <taxon>Betaproteobacteria</taxon>
        <taxon>Candidatus Nasuia</taxon>
    </lineage>
</organism>
<dbReference type="GO" id="GO:0005886">
    <property type="term" value="C:plasma membrane"/>
    <property type="evidence" value="ECO:0007669"/>
    <property type="project" value="UniProtKB-SubCell"/>
</dbReference>
<keyword evidence="5 7" id="KW-1133">Transmembrane helix</keyword>
<sequence length="355" mass="42210">MLVEKLKYLKDLLLDFIKNNILNIKKIHNIFLIFIIFLFILNIILKKYFYDFYKKIKFYRYIFTNVLFYIIVFYIIELKENIFYFLKNIYIKIGNDNLNLLSIFMSTFWILLTFLLSLYNSFLFDFFFKNISFIDLNYKILIFRIFTLIFFLIFLIWGFIYMELDGIILSVLGAAVGIGLSSNIQKLFSNYLSSLIMLFDKNFKMGDAININGYQGVITQINNRYTILRNLDCSEILVPNEKFLNEITQNQSLYFSKGNLRINIQISFNNDFKNVLNILIESLNNIERVLKNPPPICYITNITYMGVDLELSFWIVDAVRGVSLIKSDVYLNILEIIKNNKIELSYYKKILKILE</sequence>
<dbReference type="PANTHER" id="PTHR30347:SF1">
    <property type="entry name" value="MECHANOSENSITIVE CHANNEL MSCK"/>
    <property type="match status" value="1"/>
</dbReference>
<dbReference type="Pfam" id="PF21082">
    <property type="entry name" value="MS_channel_3rd"/>
    <property type="match status" value="1"/>
</dbReference>
<evidence type="ECO:0000313" key="10">
    <source>
        <dbReference type="EMBL" id="ALP69988.1"/>
    </source>
</evidence>
<reference evidence="11" key="1">
    <citation type="submission" date="2015-11" db="EMBL/GenBank/DDBJ databases">
        <title>Complete genome sequences of the obligate symbionts Candidatus Sulcia muelleri and Candidatus Nasuia deltocephalinicola from the pestiferous leafhopper, Macrosteles quadripunctulatus (Hemiptera: Cicadellidae).</title>
        <authorList>
            <person name="Bennett G.M."/>
            <person name="Abba S."/>
            <person name="Kube M."/>
            <person name="Marzachi C."/>
        </authorList>
    </citation>
    <scope>NUCLEOTIDE SEQUENCE [LARGE SCALE GENOMIC DNA]</scope>
    <source>
        <strain evidence="11">PUNC</strain>
    </source>
</reference>
<dbReference type="SUPFAM" id="SSF82689">
    <property type="entry name" value="Mechanosensitive channel protein MscS (YggB), C-terminal domain"/>
    <property type="match status" value="1"/>
</dbReference>
<feature type="transmembrane region" description="Helical" evidence="7">
    <location>
        <begin position="140"/>
        <end position="160"/>
    </location>
</feature>
<dbReference type="GO" id="GO:0008381">
    <property type="term" value="F:mechanosensitive monoatomic ion channel activity"/>
    <property type="evidence" value="ECO:0007669"/>
    <property type="project" value="UniProtKB-ARBA"/>
</dbReference>
<evidence type="ECO:0000256" key="2">
    <source>
        <dbReference type="ARBA" id="ARBA00008017"/>
    </source>
</evidence>
<dbReference type="SUPFAM" id="SSF50182">
    <property type="entry name" value="Sm-like ribonucleoproteins"/>
    <property type="match status" value="1"/>
</dbReference>
<dbReference type="InterPro" id="IPR011066">
    <property type="entry name" value="MscS_channel_C_sf"/>
</dbReference>
<dbReference type="EMBL" id="CP013211">
    <property type="protein sequence ID" value="ALP69988.1"/>
    <property type="molecule type" value="Genomic_DNA"/>
</dbReference>
<dbReference type="InterPro" id="IPR010920">
    <property type="entry name" value="LSM_dom_sf"/>
</dbReference>
<keyword evidence="4 7" id="KW-0812">Transmembrane</keyword>
<evidence type="ECO:0000313" key="11">
    <source>
        <dbReference type="Proteomes" id="UP000055684"/>
    </source>
</evidence>
<dbReference type="InterPro" id="IPR052702">
    <property type="entry name" value="MscS-like_channel"/>
</dbReference>
<dbReference type="Gene3D" id="3.30.70.100">
    <property type="match status" value="1"/>
</dbReference>
<feature type="transmembrane region" description="Helical" evidence="7">
    <location>
        <begin position="27"/>
        <end position="46"/>
    </location>
</feature>
<feature type="transmembrane region" description="Helical" evidence="7">
    <location>
        <begin position="108"/>
        <end position="128"/>
    </location>
</feature>
<evidence type="ECO:0000256" key="4">
    <source>
        <dbReference type="ARBA" id="ARBA00022692"/>
    </source>
</evidence>
<feature type="transmembrane region" description="Helical" evidence="7">
    <location>
        <begin position="58"/>
        <end position="76"/>
    </location>
</feature>
<evidence type="ECO:0000259" key="8">
    <source>
        <dbReference type="Pfam" id="PF00924"/>
    </source>
</evidence>
<keyword evidence="6 7" id="KW-0472">Membrane</keyword>
<evidence type="ECO:0000256" key="3">
    <source>
        <dbReference type="ARBA" id="ARBA00022475"/>
    </source>
</evidence>
<feature type="transmembrane region" description="Helical" evidence="7">
    <location>
        <begin position="166"/>
        <end position="184"/>
    </location>
</feature>
<proteinExistence type="inferred from homology"/>
<dbReference type="Gene3D" id="2.30.30.60">
    <property type="match status" value="1"/>
</dbReference>
<evidence type="ECO:0000256" key="5">
    <source>
        <dbReference type="ARBA" id="ARBA00022989"/>
    </source>
</evidence>
<comment type="subcellular location">
    <subcellularLocation>
        <location evidence="1">Cell membrane</location>
        <topology evidence="1">Multi-pass membrane protein</topology>
    </subcellularLocation>
</comment>
<keyword evidence="3" id="KW-1003">Cell membrane</keyword>
<name>A0A0S2UP70_9PROT</name>
<dbReference type="PANTHER" id="PTHR30347">
    <property type="entry name" value="POTASSIUM CHANNEL RELATED"/>
    <property type="match status" value="1"/>
</dbReference>
<evidence type="ECO:0000256" key="1">
    <source>
        <dbReference type="ARBA" id="ARBA00004651"/>
    </source>
</evidence>
<feature type="domain" description="Mechanosensitive ion channel MscS" evidence="8">
    <location>
        <begin position="187"/>
        <end position="252"/>
    </location>
</feature>
<accession>A0A0S2UP70</accession>
<dbReference type="InterPro" id="IPR006685">
    <property type="entry name" value="MscS_channel_2nd"/>
</dbReference>
<evidence type="ECO:0000256" key="6">
    <source>
        <dbReference type="ARBA" id="ARBA00023136"/>
    </source>
</evidence>
<dbReference type="AlphaFoldDB" id="A0A0S2UP70"/>
<dbReference type="InterPro" id="IPR023408">
    <property type="entry name" value="MscS_beta-dom_sf"/>
</dbReference>